<comment type="caution">
    <text evidence="1">The sequence shown here is derived from an EMBL/GenBank/DDBJ whole genome shotgun (WGS) entry which is preliminary data.</text>
</comment>
<reference evidence="1 2" key="1">
    <citation type="submission" date="2016-07" db="EMBL/GenBank/DDBJ databases">
        <title>Genome analysis of Sphingobacterium siyangense T12B17.</title>
        <authorList>
            <person name="Xu D."/>
            <person name="Su Y."/>
            <person name="Zheng S."/>
        </authorList>
    </citation>
    <scope>NUCLEOTIDE SEQUENCE [LARGE SCALE GENOMIC DNA]</scope>
    <source>
        <strain evidence="1 2">T12B17</strain>
    </source>
</reference>
<dbReference type="Pfam" id="PF07609">
    <property type="entry name" value="DUF1572"/>
    <property type="match status" value="1"/>
</dbReference>
<dbReference type="RefSeq" id="WP_120332719.1">
    <property type="nucleotide sequence ID" value="NZ_CP070350.1"/>
</dbReference>
<dbReference type="InterPro" id="IPR034660">
    <property type="entry name" value="DinB/YfiT-like"/>
</dbReference>
<dbReference type="InterPro" id="IPR011466">
    <property type="entry name" value="DUF1572"/>
</dbReference>
<protein>
    <submittedName>
        <fullName evidence="1">DinB superfamily protein</fullName>
    </submittedName>
</protein>
<dbReference type="EMBL" id="MCAQ01000001">
    <property type="protein sequence ID" value="RKF42406.1"/>
    <property type="molecule type" value="Genomic_DNA"/>
</dbReference>
<sequence>MLIETLKNLFRRDLNRLRDEISLYKQEGNIWLIERDISNSAGNLCLHLIGNLQTYIGAEIGKTGYIRDRAAEFSLKDIPRTRLLDQIDDTIDVVTRSLDLLSEENLLEIYPIRVFEEKTTTQYLLVHLTTHLTYHLGQINYHRRLLDQPEV</sequence>
<proteinExistence type="predicted"/>
<dbReference type="Proteomes" id="UP000286402">
    <property type="component" value="Unassembled WGS sequence"/>
</dbReference>
<gene>
    <name evidence="1" type="ORF">BCY89_02720</name>
</gene>
<dbReference type="SUPFAM" id="SSF109854">
    <property type="entry name" value="DinB/YfiT-like putative metalloenzymes"/>
    <property type="match status" value="1"/>
</dbReference>
<evidence type="ECO:0000313" key="1">
    <source>
        <dbReference type="EMBL" id="RKF42406.1"/>
    </source>
</evidence>
<keyword evidence="2" id="KW-1185">Reference proteome</keyword>
<dbReference type="Gene3D" id="1.20.120.450">
    <property type="entry name" value="dinb family like domain"/>
    <property type="match status" value="1"/>
</dbReference>
<evidence type="ECO:0000313" key="2">
    <source>
        <dbReference type="Proteomes" id="UP000286402"/>
    </source>
</evidence>
<accession>A0A420GB57</accession>
<organism evidence="1 2">
    <name type="scientific">Sphingobacterium siyangense</name>
    <dbReference type="NCBI Taxonomy" id="459529"/>
    <lineage>
        <taxon>Bacteria</taxon>
        <taxon>Pseudomonadati</taxon>
        <taxon>Bacteroidota</taxon>
        <taxon>Sphingobacteriia</taxon>
        <taxon>Sphingobacteriales</taxon>
        <taxon>Sphingobacteriaceae</taxon>
        <taxon>Sphingobacterium</taxon>
    </lineage>
</organism>
<name>A0A420GB57_9SPHI</name>
<dbReference type="AlphaFoldDB" id="A0A420GB57"/>